<dbReference type="PATRIC" id="fig|280505.15.peg.3701"/>
<dbReference type="Proteomes" id="UP000058857">
    <property type="component" value="Chromosome 1"/>
</dbReference>
<evidence type="ECO:0000313" key="1">
    <source>
        <dbReference type="EMBL" id="ALO27963.1"/>
    </source>
</evidence>
<evidence type="ECO:0000313" key="2">
    <source>
        <dbReference type="Proteomes" id="UP000058857"/>
    </source>
</evidence>
<dbReference type="EMBL" id="CP012029">
    <property type="protein sequence ID" value="ALO27963.1"/>
    <property type="molecule type" value="Genomic_DNA"/>
</dbReference>
<reference evidence="1 2" key="1">
    <citation type="journal article" date="2015" name="PLoS Negl. Trop. Dis.">
        <title>Distribution of Plasmids in Distinct Leptospira Pathogenic Species.</title>
        <authorList>
            <person name="Wang Y."/>
            <person name="Zhuang X."/>
            <person name="Zhong Y."/>
            <person name="Zhang C."/>
            <person name="Zhang Y."/>
            <person name="Zeng L."/>
            <person name="Zhu Y."/>
            <person name="He P."/>
            <person name="Dong K."/>
            <person name="Pal U."/>
            <person name="Guo X."/>
            <person name="Qin J."/>
        </authorList>
    </citation>
    <scope>NUCLEOTIDE SEQUENCE [LARGE SCALE GENOMIC DNA]</scope>
    <source>
        <strain evidence="1 2">56604</strain>
    </source>
</reference>
<sequence>MKGSVKKFETILKMEPVTNQQSSSGIVEENVNDFIKIGV</sequence>
<dbReference type="AlphaFoldDB" id="A0A0S2IWH5"/>
<accession>A0A0S2IWH5</accession>
<protein>
    <submittedName>
        <fullName evidence="1">Uncharacterized protein</fullName>
    </submittedName>
</protein>
<gene>
    <name evidence="1" type="ORF">LBBP_03799</name>
</gene>
<organism evidence="1">
    <name type="scientific">Leptospira borgpetersenii serovar Ballum</name>
    <dbReference type="NCBI Taxonomy" id="280505"/>
    <lineage>
        <taxon>Bacteria</taxon>
        <taxon>Pseudomonadati</taxon>
        <taxon>Spirochaetota</taxon>
        <taxon>Spirochaetia</taxon>
        <taxon>Leptospirales</taxon>
        <taxon>Leptospiraceae</taxon>
        <taxon>Leptospira</taxon>
    </lineage>
</organism>
<name>A0A0S2IWH5_LEPBO</name>
<proteinExistence type="predicted"/>